<dbReference type="Proteomes" id="UP000247523">
    <property type="component" value="Unassembled WGS sequence"/>
</dbReference>
<evidence type="ECO:0000313" key="1">
    <source>
        <dbReference type="EMBL" id="PXV88416.1"/>
    </source>
</evidence>
<reference evidence="1 2" key="1">
    <citation type="submission" date="2018-05" db="EMBL/GenBank/DDBJ databases">
        <title>Genomic Encyclopedia of Type Strains, Phase IV (KMG-IV): sequencing the most valuable type-strain genomes for metagenomic binning, comparative biology and taxonomic classification.</title>
        <authorList>
            <person name="Goeker M."/>
        </authorList>
    </citation>
    <scope>NUCLEOTIDE SEQUENCE [LARGE SCALE GENOMIC DNA]</scope>
    <source>
        <strain evidence="1 2">DSM 28816</strain>
    </source>
</reference>
<dbReference type="EMBL" id="QICS01000008">
    <property type="protein sequence ID" value="PXV88416.1"/>
    <property type="molecule type" value="Genomic_DNA"/>
</dbReference>
<accession>A0A318ELL2</accession>
<sequence>MARLKVEDSKVIEIYNTQGKAAAIETIHATYGVKDAYYVLRRLKATESYAYDSKRDLFCKKVEMPFLALDELCIESRKNSIDKDVDCRPTVQIESKFDSYVQELVKERFMEYARFIQANSVDRIWRINKTALKSAGYQLELY</sequence>
<proteinExistence type="predicted"/>
<comment type="caution">
    <text evidence="1">The sequence shown here is derived from an EMBL/GenBank/DDBJ whole genome shotgun (WGS) entry which is preliminary data.</text>
</comment>
<name>A0A318ELL2_9FIRM</name>
<protein>
    <submittedName>
        <fullName evidence="1">Uncharacterized protein</fullName>
    </submittedName>
</protein>
<dbReference type="RefSeq" id="WP_110291411.1">
    <property type="nucleotide sequence ID" value="NZ_QICS01000008.1"/>
</dbReference>
<dbReference type="AlphaFoldDB" id="A0A318ELL2"/>
<gene>
    <name evidence="1" type="ORF">C8E03_108143</name>
</gene>
<organism evidence="1 2">
    <name type="scientific">Lachnotalea glycerini</name>
    <dbReference type="NCBI Taxonomy" id="1763509"/>
    <lineage>
        <taxon>Bacteria</taxon>
        <taxon>Bacillati</taxon>
        <taxon>Bacillota</taxon>
        <taxon>Clostridia</taxon>
        <taxon>Lachnospirales</taxon>
        <taxon>Lachnospiraceae</taxon>
        <taxon>Lachnotalea</taxon>
    </lineage>
</organism>
<evidence type="ECO:0000313" key="2">
    <source>
        <dbReference type="Proteomes" id="UP000247523"/>
    </source>
</evidence>